<keyword evidence="6 9" id="KW-0418">Kinase</keyword>
<reference evidence="11" key="1">
    <citation type="journal article" date="2014" name="Int. J. Syst. Evol. Microbiol.">
        <title>Complete genome sequence of Corynebacterium casei LMG S-19264T (=DSM 44701T), isolated from a smear-ripened cheese.</title>
        <authorList>
            <consortium name="US DOE Joint Genome Institute (JGI-PGF)"/>
            <person name="Walter F."/>
            <person name="Albersmeier A."/>
            <person name="Kalinowski J."/>
            <person name="Ruckert C."/>
        </authorList>
    </citation>
    <scope>NUCLEOTIDE SEQUENCE</scope>
    <source>
        <strain evidence="11">CGMCC 1.15388</strain>
    </source>
</reference>
<dbReference type="GO" id="GO:0005524">
    <property type="term" value="F:ATP binding"/>
    <property type="evidence" value="ECO:0007669"/>
    <property type="project" value="UniProtKB-UniRule"/>
</dbReference>
<keyword evidence="9" id="KW-0963">Cytoplasm</keyword>
<dbReference type="Proteomes" id="UP000633136">
    <property type="component" value="Unassembled WGS sequence"/>
</dbReference>
<dbReference type="AlphaFoldDB" id="A0A917AV32"/>
<keyword evidence="2 9" id="KW-0055">Arginine biosynthesis</keyword>
<dbReference type="InterPro" id="IPR036393">
    <property type="entry name" value="AceGlu_kinase-like_sf"/>
</dbReference>
<evidence type="ECO:0000256" key="5">
    <source>
        <dbReference type="ARBA" id="ARBA00022741"/>
    </source>
</evidence>
<dbReference type="CDD" id="cd04250">
    <property type="entry name" value="AAK_NAGK-C"/>
    <property type="match status" value="1"/>
</dbReference>
<dbReference type="NCBIfam" id="TIGR00761">
    <property type="entry name" value="argB"/>
    <property type="match status" value="1"/>
</dbReference>
<dbReference type="EMBL" id="BMIS01000016">
    <property type="protein sequence ID" value="GGE77598.1"/>
    <property type="molecule type" value="Genomic_DNA"/>
</dbReference>
<comment type="similarity">
    <text evidence="9">Belongs to the acetylglutamate kinase family. ArgB subfamily.</text>
</comment>
<dbReference type="SUPFAM" id="SSF53633">
    <property type="entry name" value="Carbamate kinase-like"/>
    <property type="match status" value="1"/>
</dbReference>
<protein>
    <recommendedName>
        <fullName evidence="9">Acetylglutamate kinase</fullName>
        <ecNumber evidence="9">2.7.2.8</ecNumber>
    </recommendedName>
    <alternativeName>
        <fullName evidence="9">N-acetyl-L-glutamate 5-phosphotransferase</fullName>
    </alternativeName>
    <alternativeName>
        <fullName evidence="9">NAG kinase</fullName>
        <shortName evidence="9">NAGK</shortName>
    </alternativeName>
</protein>
<comment type="pathway">
    <text evidence="1 9">Amino-acid biosynthesis; L-arginine biosynthesis; N(2)-acetyl-L-ornithine from L-glutamate: step 2/4.</text>
</comment>
<feature type="binding site" evidence="9">
    <location>
        <begin position="78"/>
        <end position="79"/>
    </location>
    <ligand>
        <name>substrate</name>
    </ligand>
</feature>
<dbReference type="GO" id="GO:0003991">
    <property type="term" value="F:acetylglutamate kinase activity"/>
    <property type="evidence" value="ECO:0007669"/>
    <property type="project" value="UniProtKB-UniRule"/>
</dbReference>
<reference evidence="11" key="2">
    <citation type="submission" date="2020-09" db="EMBL/GenBank/DDBJ databases">
        <authorList>
            <person name="Sun Q."/>
            <person name="Zhou Y."/>
        </authorList>
    </citation>
    <scope>NUCLEOTIDE SEQUENCE</scope>
    <source>
        <strain evidence="11">CGMCC 1.15388</strain>
    </source>
</reference>
<gene>
    <name evidence="9 11" type="primary">argB</name>
    <name evidence="11" type="ORF">GCM10011401_26170</name>
</gene>
<dbReference type="InterPro" id="IPR037528">
    <property type="entry name" value="ArgB"/>
</dbReference>
<feature type="binding site" evidence="9">
    <location>
        <position position="100"/>
    </location>
    <ligand>
        <name>substrate</name>
    </ligand>
</feature>
<feature type="binding site" evidence="9">
    <location>
        <position position="209"/>
    </location>
    <ligand>
        <name>substrate</name>
    </ligand>
</feature>
<comment type="catalytic activity">
    <reaction evidence="8 9">
        <text>N-acetyl-L-glutamate + ATP = N-acetyl-L-glutamyl 5-phosphate + ADP</text>
        <dbReference type="Rhea" id="RHEA:14629"/>
        <dbReference type="ChEBI" id="CHEBI:30616"/>
        <dbReference type="ChEBI" id="CHEBI:44337"/>
        <dbReference type="ChEBI" id="CHEBI:57936"/>
        <dbReference type="ChEBI" id="CHEBI:456216"/>
        <dbReference type="EC" id="2.7.2.8"/>
    </reaction>
</comment>
<dbReference type="InterPro" id="IPR001057">
    <property type="entry name" value="Glu/AcGlu_kinase"/>
</dbReference>
<dbReference type="PRINTS" id="PR00474">
    <property type="entry name" value="GLU5KINASE"/>
</dbReference>
<evidence type="ECO:0000256" key="3">
    <source>
        <dbReference type="ARBA" id="ARBA00022605"/>
    </source>
</evidence>
<dbReference type="GO" id="GO:0042450">
    <property type="term" value="P:L-arginine biosynthetic process via ornithine"/>
    <property type="evidence" value="ECO:0007669"/>
    <property type="project" value="UniProtKB-UniRule"/>
</dbReference>
<dbReference type="Gene3D" id="3.40.1160.10">
    <property type="entry name" value="Acetylglutamate kinase-like"/>
    <property type="match status" value="1"/>
</dbReference>
<keyword evidence="12" id="KW-1185">Reference proteome</keyword>
<proteinExistence type="inferred from homology"/>
<keyword evidence="5 9" id="KW-0547">Nucleotide-binding</keyword>
<feature type="domain" description="Aspartate/glutamate/uridylate kinase" evidence="10">
    <location>
        <begin position="39"/>
        <end position="289"/>
    </location>
</feature>
<evidence type="ECO:0000256" key="9">
    <source>
        <dbReference type="HAMAP-Rule" id="MF_00082"/>
    </source>
</evidence>
<dbReference type="PANTHER" id="PTHR23342">
    <property type="entry name" value="N-ACETYLGLUTAMATE SYNTHASE"/>
    <property type="match status" value="1"/>
</dbReference>
<evidence type="ECO:0000256" key="7">
    <source>
        <dbReference type="ARBA" id="ARBA00022840"/>
    </source>
</evidence>
<comment type="function">
    <text evidence="9">Catalyzes the ATP-dependent phosphorylation of N-acetyl-L-glutamate.</text>
</comment>
<evidence type="ECO:0000259" key="10">
    <source>
        <dbReference type="Pfam" id="PF00696"/>
    </source>
</evidence>
<dbReference type="GO" id="GO:0005737">
    <property type="term" value="C:cytoplasm"/>
    <property type="evidence" value="ECO:0007669"/>
    <property type="project" value="UniProtKB-SubCell"/>
</dbReference>
<dbReference type="EC" id="2.7.2.8" evidence="9"/>
<comment type="subcellular location">
    <subcellularLocation>
        <location evidence="9">Cytoplasm</location>
    </subcellularLocation>
</comment>
<dbReference type="PANTHER" id="PTHR23342:SF0">
    <property type="entry name" value="N-ACETYLGLUTAMATE SYNTHASE, MITOCHONDRIAL"/>
    <property type="match status" value="1"/>
</dbReference>
<comment type="caution">
    <text evidence="11">The sequence shown here is derived from an EMBL/GenBank/DDBJ whole genome shotgun (WGS) entry which is preliminary data.</text>
</comment>
<evidence type="ECO:0000256" key="8">
    <source>
        <dbReference type="ARBA" id="ARBA00048141"/>
    </source>
</evidence>
<dbReference type="PIRSF" id="PIRSF000728">
    <property type="entry name" value="NAGK"/>
    <property type="match status" value="1"/>
</dbReference>
<name>A0A917AV32_9MICC</name>
<sequence>MTEKPSLKPRQTDPLAHAGEKASVLVEALPWIQKFAGETIVIKYGGNAMVNDELRRAFAEDVVFLRHVGVNPVVVHGGGPQINAMLDTLGIESEFRAGQRVTTPEAMEVVRMVLTGQVSRELIGLINSHGPYAVGLSGEDAALLRAERKTAQVDGEEVDLGLVGEVTGVRAEAVQDLLAAGRIPVISTIAPEFVTTEDGSSQPTGEVLNVNADLAAAAVASALGAAKLVMLTDVEGLYANWPDKSSLISSLGASDLKQMLPSLQSGMIPKMTAALTAVESGVPRAHIVDGRAPHSMLLEIVTTEGVGTQVVPDGEVPTQTKEER</sequence>
<feature type="site" description="Transition state stabilizer" evidence="9">
    <location>
        <position position="270"/>
    </location>
</feature>
<dbReference type="RefSeq" id="WP_188686594.1">
    <property type="nucleotide sequence ID" value="NZ_BMIS01000016.1"/>
</dbReference>
<keyword evidence="3 9" id="KW-0028">Amino-acid biosynthesis</keyword>
<dbReference type="InterPro" id="IPR001048">
    <property type="entry name" value="Asp/Glu/Uridylate_kinase"/>
</dbReference>
<keyword evidence="4 9" id="KW-0808">Transferase</keyword>
<evidence type="ECO:0000256" key="6">
    <source>
        <dbReference type="ARBA" id="ARBA00022777"/>
    </source>
</evidence>
<accession>A0A917AV32</accession>
<organism evidence="11 12">
    <name type="scientific">Nesterenkonia cremea</name>
    <dbReference type="NCBI Taxonomy" id="1882340"/>
    <lineage>
        <taxon>Bacteria</taxon>
        <taxon>Bacillati</taxon>
        <taxon>Actinomycetota</taxon>
        <taxon>Actinomycetes</taxon>
        <taxon>Micrococcales</taxon>
        <taxon>Micrococcaceae</taxon>
        <taxon>Nesterenkonia</taxon>
    </lineage>
</organism>
<dbReference type="InterPro" id="IPR004662">
    <property type="entry name" value="AcgluKinase_fam"/>
</dbReference>
<keyword evidence="7 9" id="KW-0067">ATP-binding</keyword>
<evidence type="ECO:0000256" key="1">
    <source>
        <dbReference type="ARBA" id="ARBA00004828"/>
    </source>
</evidence>
<dbReference type="InterPro" id="IPR041727">
    <property type="entry name" value="NAGK-C"/>
</dbReference>
<evidence type="ECO:0000313" key="12">
    <source>
        <dbReference type="Proteomes" id="UP000633136"/>
    </source>
</evidence>
<dbReference type="Pfam" id="PF00696">
    <property type="entry name" value="AA_kinase"/>
    <property type="match status" value="1"/>
</dbReference>
<dbReference type="HAMAP" id="MF_00082">
    <property type="entry name" value="ArgB"/>
    <property type="match status" value="1"/>
</dbReference>
<evidence type="ECO:0000256" key="2">
    <source>
        <dbReference type="ARBA" id="ARBA00022571"/>
    </source>
</evidence>
<dbReference type="FunFam" id="3.40.1160.10:FF:000004">
    <property type="entry name" value="Acetylglutamate kinase"/>
    <property type="match status" value="1"/>
</dbReference>
<evidence type="ECO:0000313" key="11">
    <source>
        <dbReference type="EMBL" id="GGE77598.1"/>
    </source>
</evidence>
<feature type="site" description="Transition state stabilizer" evidence="9">
    <location>
        <position position="43"/>
    </location>
</feature>
<evidence type="ECO:0000256" key="4">
    <source>
        <dbReference type="ARBA" id="ARBA00022679"/>
    </source>
</evidence>